<evidence type="ECO:0000256" key="11">
    <source>
        <dbReference type="ARBA" id="ARBA00045497"/>
    </source>
</evidence>
<evidence type="ECO:0000256" key="10">
    <source>
        <dbReference type="ARBA" id="ARBA00034269"/>
    </source>
</evidence>
<evidence type="ECO:0000256" key="12">
    <source>
        <dbReference type="SAM" id="Phobius"/>
    </source>
</evidence>
<evidence type="ECO:0000256" key="2">
    <source>
        <dbReference type="ARBA" id="ARBA00009765"/>
    </source>
</evidence>
<dbReference type="InterPro" id="IPR002523">
    <property type="entry name" value="MgTranspt_CorA/ZnTranspt_ZntB"/>
</dbReference>
<dbReference type="FunFam" id="1.20.58.340:FF:000004">
    <property type="entry name" value="Magnesium transport protein CorA"/>
    <property type="match status" value="1"/>
</dbReference>
<evidence type="ECO:0000256" key="9">
    <source>
        <dbReference type="ARBA" id="ARBA00023136"/>
    </source>
</evidence>
<dbReference type="SUPFAM" id="SSF143865">
    <property type="entry name" value="CorA soluble domain-like"/>
    <property type="match status" value="1"/>
</dbReference>
<keyword evidence="5 12" id="KW-0812">Transmembrane</keyword>
<evidence type="ECO:0000256" key="5">
    <source>
        <dbReference type="ARBA" id="ARBA00022692"/>
    </source>
</evidence>
<dbReference type="GO" id="GO:0000287">
    <property type="term" value="F:magnesium ion binding"/>
    <property type="evidence" value="ECO:0007669"/>
    <property type="project" value="TreeGrafter"/>
</dbReference>
<dbReference type="GO" id="GO:0015095">
    <property type="term" value="F:magnesium ion transmembrane transporter activity"/>
    <property type="evidence" value="ECO:0007669"/>
    <property type="project" value="TreeGrafter"/>
</dbReference>
<dbReference type="OrthoDB" id="9803416at2"/>
<feature type="transmembrane region" description="Helical" evidence="12">
    <location>
        <begin position="247"/>
        <end position="267"/>
    </location>
</feature>
<feature type="transmembrane region" description="Helical" evidence="12">
    <location>
        <begin position="279"/>
        <end position="299"/>
    </location>
</feature>
<evidence type="ECO:0000256" key="8">
    <source>
        <dbReference type="ARBA" id="ARBA00023065"/>
    </source>
</evidence>
<dbReference type="Gene3D" id="1.20.58.340">
    <property type="entry name" value="Magnesium transport protein CorA, transmembrane region"/>
    <property type="match status" value="2"/>
</dbReference>
<gene>
    <name evidence="13" type="ORF">EV209_0518</name>
</gene>
<evidence type="ECO:0000256" key="4">
    <source>
        <dbReference type="ARBA" id="ARBA00022475"/>
    </source>
</evidence>
<dbReference type="InterPro" id="IPR045863">
    <property type="entry name" value="CorA_TM1_TM2"/>
</dbReference>
<reference evidence="13 14" key="1">
    <citation type="submission" date="2019-02" db="EMBL/GenBank/DDBJ databases">
        <title>Genomic Encyclopedia of Type Strains, Phase IV (KMG-IV): sequencing the most valuable type-strain genomes for metagenomic binning, comparative biology and taxonomic classification.</title>
        <authorList>
            <person name="Goeker M."/>
        </authorList>
    </citation>
    <scope>NUCLEOTIDE SEQUENCE [LARGE SCALE GENOMIC DNA]</scope>
    <source>
        <strain evidence="13 14">DSM 29486</strain>
    </source>
</reference>
<evidence type="ECO:0000313" key="13">
    <source>
        <dbReference type="EMBL" id="RZT02405.1"/>
    </source>
</evidence>
<comment type="catalytic activity">
    <reaction evidence="10">
        <text>Mg(2+)(in) = Mg(2+)(out)</text>
        <dbReference type="Rhea" id="RHEA:29827"/>
        <dbReference type="ChEBI" id="CHEBI:18420"/>
    </reaction>
</comment>
<accession>A0A4Q7PPI3</accession>
<evidence type="ECO:0000256" key="3">
    <source>
        <dbReference type="ARBA" id="ARBA00022448"/>
    </source>
</evidence>
<dbReference type="Proteomes" id="UP000292927">
    <property type="component" value="Unassembled WGS sequence"/>
</dbReference>
<dbReference type="PANTHER" id="PTHR46494">
    <property type="entry name" value="CORA FAMILY METAL ION TRANSPORTER (EUROFUNG)"/>
    <property type="match status" value="1"/>
</dbReference>
<keyword evidence="7 12" id="KW-1133">Transmembrane helix</keyword>
<proteinExistence type="inferred from homology"/>
<dbReference type="PANTHER" id="PTHR46494:SF1">
    <property type="entry name" value="CORA FAMILY METAL ION TRANSPORTER (EUROFUNG)"/>
    <property type="match status" value="1"/>
</dbReference>
<dbReference type="GO" id="GO:0050897">
    <property type="term" value="F:cobalt ion binding"/>
    <property type="evidence" value="ECO:0007669"/>
    <property type="project" value="TreeGrafter"/>
</dbReference>
<comment type="caution">
    <text evidence="13">The sequence shown here is derived from an EMBL/GenBank/DDBJ whole genome shotgun (WGS) entry which is preliminary data.</text>
</comment>
<organism evidence="13 14">
    <name type="scientific">Cuneatibacter caecimuris</name>
    <dbReference type="NCBI Taxonomy" id="1796618"/>
    <lineage>
        <taxon>Bacteria</taxon>
        <taxon>Bacillati</taxon>
        <taxon>Bacillota</taxon>
        <taxon>Clostridia</taxon>
        <taxon>Lachnospirales</taxon>
        <taxon>Lachnospiraceae</taxon>
        <taxon>Cuneatibacter</taxon>
    </lineage>
</organism>
<keyword evidence="4" id="KW-1003">Cell membrane</keyword>
<evidence type="ECO:0000256" key="1">
    <source>
        <dbReference type="ARBA" id="ARBA00004651"/>
    </source>
</evidence>
<evidence type="ECO:0000256" key="6">
    <source>
        <dbReference type="ARBA" id="ARBA00022842"/>
    </source>
</evidence>
<dbReference type="AlphaFoldDB" id="A0A4Q7PPI3"/>
<evidence type="ECO:0000313" key="14">
    <source>
        <dbReference type="Proteomes" id="UP000292927"/>
    </source>
</evidence>
<name>A0A4Q7PPI3_9FIRM</name>
<keyword evidence="3" id="KW-0813">Transport</keyword>
<keyword evidence="14" id="KW-1185">Reference proteome</keyword>
<comment type="similarity">
    <text evidence="2">Belongs to the CorA metal ion transporter (MIT) (TC 1.A.35) family.</text>
</comment>
<dbReference type="SUPFAM" id="SSF144083">
    <property type="entry name" value="Magnesium transport protein CorA, transmembrane region"/>
    <property type="match status" value="1"/>
</dbReference>
<keyword evidence="9 12" id="KW-0472">Membrane</keyword>
<sequence>MALFYRLSDGMEHVEKPEDAGESEIAAVLNGEEWKKFQGRGRLPEASSVPWYPEIRNCKAETHRNCLAGTIAAPDRRRLLGGKHCAVFYVNQDGIVLVTDSEAVCSAAEKIAGLRKNQTKGRFFFELLQELTQDHGKLLDHYEEVLGGMEESILKEVGKDFLTYMLRVRKELMVLRRYYRQMEEMARELEDDEGGFFTEDEHSDFHLLGDRAGRLEDLAMQQIEYCIEVRELYQGQADRRMNKTMQLLTVLTTTFFPLTLITGWYGMNFEHMPELHSPLGYTAVIAVSVLIVAASIIFWKKKKLF</sequence>
<dbReference type="CDD" id="cd12826">
    <property type="entry name" value="EcCorA_ZntB-like_u1"/>
    <property type="match status" value="1"/>
</dbReference>
<dbReference type="GO" id="GO:0015087">
    <property type="term" value="F:cobalt ion transmembrane transporter activity"/>
    <property type="evidence" value="ECO:0007669"/>
    <property type="project" value="TreeGrafter"/>
</dbReference>
<keyword evidence="6" id="KW-0460">Magnesium</keyword>
<protein>
    <submittedName>
        <fullName evidence="13">Magnesium transporter</fullName>
    </submittedName>
</protein>
<dbReference type="RefSeq" id="WP_130432754.1">
    <property type="nucleotide sequence ID" value="NZ_SGXF01000001.1"/>
</dbReference>
<dbReference type="InterPro" id="IPR045861">
    <property type="entry name" value="CorA_cytoplasmic_dom"/>
</dbReference>
<keyword evidence="8" id="KW-0406">Ion transport</keyword>
<dbReference type="GO" id="GO:0005886">
    <property type="term" value="C:plasma membrane"/>
    <property type="evidence" value="ECO:0007669"/>
    <property type="project" value="UniProtKB-SubCell"/>
</dbReference>
<comment type="function">
    <text evidence="11">Mediates influx of magnesium ions. Alternates between open and closed states. Activated by low cytoplasmic Mg(2+) levels. Inactive when cytoplasmic Mg(2+) levels are high.</text>
</comment>
<dbReference type="Pfam" id="PF01544">
    <property type="entry name" value="CorA"/>
    <property type="match status" value="1"/>
</dbReference>
<evidence type="ECO:0000256" key="7">
    <source>
        <dbReference type="ARBA" id="ARBA00022989"/>
    </source>
</evidence>
<comment type="subcellular location">
    <subcellularLocation>
        <location evidence="1">Cell membrane</location>
        <topology evidence="1">Multi-pass membrane protein</topology>
    </subcellularLocation>
</comment>
<dbReference type="EMBL" id="SGXF01000001">
    <property type="protein sequence ID" value="RZT02405.1"/>
    <property type="molecule type" value="Genomic_DNA"/>
</dbReference>